<dbReference type="AlphaFoldDB" id="A0A8T0VED9"/>
<dbReference type="EMBL" id="CM029040">
    <property type="protein sequence ID" value="KAG2635147.1"/>
    <property type="molecule type" value="Genomic_DNA"/>
</dbReference>
<evidence type="ECO:0000313" key="3">
    <source>
        <dbReference type="Proteomes" id="UP000823388"/>
    </source>
</evidence>
<dbReference type="EMBL" id="CM029040">
    <property type="protein sequence ID" value="KAG2635145.1"/>
    <property type="molecule type" value="Genomic_DNA"/>
</dbReference>
<gene>
    <name evidence="2" type="ORF">PVAP13_2NG336120</name>
</gene>
<evidence type="ECO:0000256" key="1">
    <source>
        <dbReference type="SAM" id="MobiDB-lite"/>
    </source>
</evidence>
<proteinExistence type="predicted"/>
<reference evidence="2 3" key="1">
    <citation type="submission" date="2020-05" db="EMBL/GenBank/DDBJ databases">
        <title>WGS assembly of Panicum virgatum.</title>
        <authorList>
            <person name="Lovell J.T."/>
            <person name="Jenkins J."/>
            <person name="Shu S."/>
            <person name="Juenger T.E."/>
            <person name="Schmutz J."/>
        </authorList>
    </citation>
    <scope>NUCLEOTIDE SEQUENCE [LARGE SCALE GENOMIC DNA]</scope>
    <source>
        <strain evidence="2">AP13</strain>
        <strain evidence="3">cv. AP13</strain>
    </source>
</reference>
<dbReference type="EMBL" id="CM029040">
    <property type="protein sequence ID" value="KAG2635148.1"/>
    <property type="molecule type" value="Genomic_DNA"/>
</dbReference>
<protein>
    <submittedName>
        <fullName evidence="2">Uncharacterized protein</fullName>
    </submittedName>
</protein>
<dbReference type="Proteomes" id="UP000823388">
    <property type="component" value="Chromosome 2N"/>
</dbReference>
<dbReference type="EMBL" id="CM029040">
    <property type="protein sequence ID" value="KAG2635151.1"/>
    <property type="molecule type" value="Genomic_DNA"/>
</dbReference>
<name>A0A8T0VED9_PANVG</name>
<feature type="region of interest" description="Disordered" evidence="1">
    <location>
        <begin position="1"/>
        <end position="25"/>
    </location>
</feature>
<sequence>MSGSPEGAELAGSRPPPPGSQVLEAPSSRAAVVCWGLRSRRRQWRTMGCSWWADSASARGFPWISNQSSTLAWSCGAAITPAADPGTSHLQHSIPSVNDGLSYEQATSSVIP</sequence>
<accession>A0A8T0VED9</accession>
<evidence type="ECO:0000313" key="2">
    <source>
        <dbReference type="EMBL" id="KAG2635151.1"/>
    </source>
</evidence>
<organism evidence="2 3">
    <name type="scientific">Panicum virgatum</name>
    <name type="common">Blackwell switchgrass</name>
    <dbReference type="NCBI Taxonomy" id="38727"/>
    <lineage>
        <taxon>Eukaryota</taxon>
        <taxon>Viridiplantae</taxon>
        <taxon>Streptophyta</taxon>
        <taxon>Embryophyta</taxon>
        <taxon>Tracheophyta</taxon>
        <taxon>Spermatophyta</taxon>
        <taxon>Magnoliopsida</taxon>
        <taxon>Liliopsida</taxon>
        <taxon>Poales</taxon>
        <taxon>Poaceae</taxon>
        <taxon>PACMAD clade</taxon>
        <taxon>Panicoideae</taxon>
        <taxon>Panicodae</taxon>
        <taxon>Paniceae</taxon>
        <taxon>Panicinae</taxon>
        <taxon>Panicum</taxon>
        <taxon>Panicum sect. Hiantes</taxon>
    </lineage>
</organism>
<keyword evidence="3" id="KW-1185">Reference proteome</keyword>
<comment type="caution">
    <text evidence="2">The sequence shown here is derived from an EMBL/GenBank/DDBJ whole genome shotgun (WGS) entry which is preliminary data.</text>
</comment>